<organism evidence="1 2">
    <name type="scientific">Neptunomonas phycophila</name>
    <dbReference type="NCBI Taxonomy" id="1572645"/>
    <lineage>
        <taxon>Bacteria</taxon>
        <taxon>Pseudomonadati</taxon>
        <taxon>Pseudomonadota</taxon>
        <taxon>Gammaproteobacteria</taxon>
        <taxon>Oceanospirillales</taxon>
        <taxon>Oceanospirillaceae</taxon>
        <taxon>Neptunomonas</taxon>
    </lineage>
</organism>
<evidence type="ECO:0000313" key="2">
    <source>
        <dbReference type="Proteomes" id="UP001169862"/>
    </source>
</evidence>
<gene>
    <name evidence="1" type="ORF">Q4490_06950</name>
</gene>
<reference evidence="1" key="1">
    <citation type="submission" date="2023-07" db="EMBL/GenBank/DDBJ databases">
        <title>Genome content predicts the carbon catabolic preferences of heterotrophic bacteria.</title>
        <authorList>
            <person name="Gralka M."/>
        </authorList>
    </citation>
    <scope>NUCLEOTIDE SEQUENCE</scope>
    <source>
        <strain evidence="1">I2M16</strain>
    </source>
</reference>
<dbReference type="InterPro" id="IPR010342">
    <property type="entry name" value="DUF938"/>
</dbReference>
<dbReference type="Pfam" id="PF06080">
    <property type="entry name" value="DUF938"/>
    <property type="match status" value="1"/>
</dbReference>
<dbReference type="CDD" id="cd02440">
    <property type="entry name" value="AdoMet_MTases"/>
    <property type="match status" value="1"/>
</dbReference>
<comment type="caution">
    <text evidence="1">The sequence shown here is derived from an EMBL/GenBank/DDBJ whole genome shotgun (WGS) entry which is preliminary data.</text>
</comment>
<dbReference type="AlphaFoldDB" id="A0AAW7XG60"/>
<accession>A0AAW7XG60</accession>
<name>A0AAW7XG60_9GAMM</name>
<dbReference type="Proteomes" id="UP001169862">
    <property type="component" value="Unassembled WGS sequence"/>
</dbReference>
<dbReference type="PANTHER" id="PTHR20974">
    <property type="entry name" value="UPF0585 PROTEIN CG18661"/>
    <property type="match status" value="1"/>
</dbReference>
<dbReference type="InterPro" id="IPR029063">
    <property type="entry name" value="SAM-dependent_MTases_sf"/>
</dbReference>
<dbReference type="EMBL" id="JAUOPG010000003">
    <property type="protein sequence ID" value="MDO6453298.1"/>
    <property type="molecule type" value="Genomic_DNA"/>
</dbReference>
<dbReference type="RefSeq" id="WP_290035935.1">
    <property type="nucleotide sequence ID" value="NZ_JAUOPG010000003.1"/>
</dbReference>
<dbReference type="Gene3D" id="3.40.50.150">
    <property type="entry name" value="Vaccinia Virus protein VP39"/>
    <property type="match status" value="1"/>
</dbReference>
<evidence type="ECO:0000313" key="1">
    <source>
        <dbReference type="EMBL" id="MDO6453298.1"/>
    </source>
</evidence>
<protein>
    <submittedName>
        <fullName evidence="1">DUF938 domain-containing protein</fullName>
    </submittedName>
</protein>
<dbReference type="SUPFAM" id="SSF53335">
    <property type="entry name" value="S-adenosyl-L-methionine-dependent methyltransferases"/>
    <property type="match status" value="1"/>
</dbReference>
<sequence length="198" mass="22536">MLNFSEASERNKRPICQHLIPYFTDEMRILEIGSGSGQHALYIADQLPLVFWQPSEQPQYVEALALNLEQYAPQNIAPPIPLDVREEWPERTFNAIFSANTLHIMSWSCVQAFFAGAGRSLAPSGYLIVYGPFRYQNTFTSMSNQAFDQMLKARDPNSGIRDFEAINALANEAGFMLVADYEMPANNQLIIWQYTEQD</sequence>
<proteinExistence type="predicted"/>
<dbReference type="PANTHER" id="PTHR20974:SF0">
    <property type="entry name" value="UPF0585 PROTEIN CG18661"/>
    <property type="match status" value="1"/>
</dbReference>